<accession>A0ABT5KV79</accession>
<dbReference type="InterPro" id="IPR007729">
    <property type="entry name" value="DGOK"/>
</dbReference>
<sequence>MVTNVALSSATATEPALLALDWGSTGLRAFLLDARGHQRASRSASLGASAMNGQADSYVAALTQVAGDWLQTWPTLPVVACGMVGAKHGWREAPYVPCPADAHALAAQAIALQLDGGQTLHIIPGLRHQAPACTPDVMRGEETQLVGAMQLHPQLADAACVIMPGTHSKWAQLGAGQVRDFHTQMTGELFALLRQHSVLGRLMPPTRVDTPSAADEAGFLAGVAAAQAQGEQGLPRQLFAVRTLGLMEQLPLDSLEDYLSGLLIGHELRAGLAWRDAGGCTHAPLALIGEPALCQRYRLALEQFKVTAPLLLGNTAPEGLWSLALTAGWAAAPA</sequence>
<dbReference type="EMBL" id="JAQQXS010000016">
    <property type="protein sequence ID" value="MDC8786829.1"/>
    <property type="molecule type" value="Genomic_DNA"/>
</dbReference>
<comment type="caution">
    <text evidence="1">The sequence shown here is derived from an EMBL/GenBank/DDBJ whole genome shotgun (WGS) entry which is preliminary data.</text>
</comment>
<keyword evidence="2" id="KW-1185">Reference proteome</keyword>
<evidence type="ECO:0000313" key="1">
    <source>
        <dbReference type="EMBL" id="MDC8786829.1"/>
    </source>
</evidence>
<reference evidence="1 2" key="1">
    <citation type="submission" date="2022-10" db="EMBL/GenBank/DDBJ databases">
        <title>paucibacter sp. hw8 Genome sequencing.</title>
        <authorList>
            <person name="Park S."/>
        </authorList>
    </citation>
    <scope>NUCLEOTIDE SEQUENCE [LARGE SCALE GENOMIC DNA]</scope>
    <source>
        <strain evidence="2">hw8</strain>
    </source>
</reference>
<organism evidence="1 2">
    <name type="scientific">Roseateles koreensis</name>
    <dbReference type="NCBI Taxonomy" id="2987526"/>
    <lineage>
        <taxon>Bacteria</taxon>
        <taxon>Pseudomonadati</taxon>
        <taxon>Pseudomonadota</taxon>
        <taxon>Betaproteobacteria</taxon>
        <taxon>Burkholderiales</taxon>
        <taxon>Sphaerotilaceae</taxon>
        <taxon>Roseateles</taxon>
    </lineage>
</organism>
<dbReference type="InterPro" id="IPR042258">
    <property type="entry name" value="DGOK_N"/>
</dbReference>
<name>A0ABT5KV79_9BURK</name>
<evidence type="ECO:0000313" key="2">
    <source>
        <dbReference type="Proteomes" id="UP001219862"/>
    </source>
</evidence>
<dbReference type="Pfam" id="PF05035">
    <property type="entry name" value="DGOK"/>
    <property type="match status" value="1"/>
</dbReference>
<proteinExistence type="predicted"/>
<dbReference type="RefSeq" id="WP_273597926.1">
    <property type="nucleotide sequence ID" value="NZ_JAQQXS010000016.1"/>
</dbReference>
<dbReference type="Proteomes" id="UP001219862">
    <property type="component" value="Unassembled WGS sequence"/>
</dbReference>
<gene>
    <name evidence="1" type="ORF">PRZ01_16700</name>
</gene>
<dbReference type="Gene3D" id="3.30.420.310">
    <property type="entry name" value="2-keto-3-deoxy-galactonokinase, C-terminal domain"/>
    <property type="match status" value="1"/>
</dbReference>
<dbReference type="Gene3D" id="3.30.420.300">
    <property type="entry name" value="2-keto-3-deoxy-galactonokinase, substrate binding domain"/>
    <property type="match status" value="1"/>
</dbReference>
<dbReference type="InterPro" id="IPR042257">
    <property type="entry name" value="DGOK_C"/>
</dbReference>
<protein>
    <submittedName>
        <fullName evidence="1">2-dehydro-3-deoxygalactonokinase</fullName>
    </submittedName>
</protein>
<dbReference type="CDD" id="cd24012">
    <property type="entry name" value="ASKHA_NBD_KDGal-kinase"/>
    <property type="match status" value="1"/>
</dbReference>